<dbReference type="AlphaFoldDB" id="A0A0D2QE96"/>
<name>A0A0D2QE96_HYPSF</name>
<evidence type="ECO:0000256" key="1">
    <source>
        <dbReference type="SAM" id="SignalP"/>
    </source>
</evidence>
<reference evidence="3" key="1">
    <citation type="submission" date="2014-04" db="EMBL/GenBank/DDBJ databases">
        <title>Evolutionary Origins and Diversification of the Mycorrhizal Mutualists.</title>
        <authorList>
            <consortium name="DOE Joint Genome Institute"/>
            <consortium name="Mycorrhizal Genomics Consortium"/>
            <person name="Kohler A."/>
            <person name="Kuo A."/>
            <person name="Nagy L.G."/>
            <person name="Floudas D."/>
            <person name="Copeland A."/>
            <person name="Barry K.W."/>
            <person name="Cichocki N."/>
            <person name="Veneault-Fourrey C."/>
            <person name="LaButti K."/>
            <person name="Lindquist E.A."/>
            <person name="Lipzen A."/>
            <person name="Lundell T."/>
            <person name="Morin E."/>
            <person name="Murat C."/>
            <person name="Riley R."/>
            <person name="Ohm R."/>
            <person name="Sun H."/>
            <person name="Tunlid A."/>
            <person name="Henrissat B."/>
            <person name="Grigoriev I.V."/>
            <person name="Hibbett D.S."/>
            <person name="Martin F."/>
        </authorList>
    </citation>
    <scope>NUCLEOTIDE SEQUENCE [LARGE SCALE GENOMIC DNA]</scope>
    <source>
        <strain evidence="3">FD-334 SS-4</strain>
    </source>
</reference>
<feature type="chain" id="PRO_5002250236" evidence="1">
    <location>
        <begin position="22"/>
        <end position="453"/>
    </location>
</feature>
<dbReference type="SUPFAM" id="SSF55920">
    <property type="entry name" value="Creatinase/aminopeptidase"/>
    <property type="match status" value="1"/>
</dbReference>
<dbReference type="Proteomes" id="UP000054270">
    <property type="component" value="Unassembled WGS sequence"/>
</dbReference>
<feature type="signal peptide" evidence="1">
    <location>
        <begin position="1"/>
        <end position="21"/>
    </location>
</feature>
<dbReference type="STRING" id="945553.A0A0D2QE96"/>
<keyword evidence="1" id="KW-0732">Signal</keyword>
<dbReference type="OrthoDB" id="3632757at2759"/>
<evidence type="ECO:0000313" key="3">
    <source>
        <dbReference type="Proteomes" id="UP000054270"/>
    </source>
</evidence>
<gene>
    <name evidence="2" type="ORF">HYPSUDRAFT_60770</name>
</gene>
<dbReference type="Gene3D" id="3.90.230.10">
    <property type="entry name" value="Creatinase/methionine aminopeptidase superfamily"/>
    <property type="match status" value="1"/>
</dbReference>
<evidence type="ECO:0000313" key="2">
    <source>
        <dbReference type="EMBL" id="KJA29925.1"/>
    </source>
</evidence>
<dbReference type="EMBL" id="KN817518">
    <property type="protein sequence ID" value="KJA29925.1"/>
    <property type="molecule type" value="Genomic_DNA"/>
</dbReference>
<proteinExistence type="predicted"/>
<protein>
    <submittedName>
        <fullName evidence="2">Uncharacterized protein</fullName>
    </submittedName>
</protein>
<dbReference type="OMA" id="GPTIGMW"/>
<organism evidence="2 3">
    <name type="scientific">Hypholoma sublateritium (strain FD-334 SS-4)</name>
    <dbReference type="NCBI Taxonomy" id="945553"/>
    <lineage>
        <taxon>Eukaryota</taxon>
        <taxon>Fungi</taxon>
        <taxon>Dikarya</taxon>
        <taxon>Basidiomycota</taxon>
        <taxon>Agaricomycotina</taxon>
        <taxon>Agaricomycetes</taxon>
        <taxon>Agaricomycetidae</taxon>
        <taxon>Agaricales</taxon>
        <taxon>Agaricineae</taxon>
        <taxon>Strophariaceae</taxon>
        <taxon>Hypholoma</taxon>
    </lineage>
</organism>
<sequence length="453" mass="52010">MLSTIWLGVTSIIFILNFVQGQLHPQNPAKYQPLPLLRERAAIQNQWTADRISRIPSLLKKYNAQAWLLCQREHAEDTLWWSIKNATDYDAHRRTVLLFHDNKSSMAGAANPLKWIDNTGDVWPELLDTLEHLNPERIILNTDEDISFAGGLHAGELAVLQRELGDRWMKKTANEPMLAVEFVATKLPEQLEYYQKMQETVWAMLEEGFSSKTVEPSITSTEDLGWWFREQMQVQNVTTWNHPRVSVVTPKSFPGWEGSENIIQEGDMLHIDFGITAMQLNTDTQHLAYVLKGSGAEAEIDAPDGLKEGLRKSNRMQDIVLENMRPGLTGNTVLRRSLHQMELEEIDGQIYCHPIGDWGHDAGSVMGFINLPQYVPVLGDLPILPETYYSIELFAYHFVPERNATIRFLQEENVAWSHKSQHWEFVRGRQEKFHLIGSHEKRAITFSDQTTQL</sequence>
<dbReference type="InterPro" id="IPR036005">
    <property type="entry name" value="Creatinase/aminopeptidase-like"/>
</dbReference>
<accession>A0A0D2QE96</accession>
<keyword evidence="3" id="KW-1185">Reference proteome</keyword>